<dbReference type="AlphaFoldDB" id="A0A0J7N6T9"/>
<keyword evidence="2" id="KW-0378">Hydrolase</keyword>
<keyword evidence="2" id="KW-0808">Transferase</keyword>
<keyword evidence="2" id="KW-0548">Nucleotidyltransferase</keyword>
<keyword evidence="2" id="KW-0695">RNA-directed DNA polymerase</keyword>
<dbReference type="InterPro" id="IPR000477">
    <property type="entry name" value="RT_dom"/>
</dbReference>
<keyword evidence="2" id="KW-0540">Nuclease</keyword>
<evidence type="ECO:0000313" key="3">
    <source>
        <dbReference type="Proteomes" id="UP000036403"/>
    </source>
</evidence>
<sequence length="95" mass="10827">MVLFFVDLRAAFDSVGRIRLLTAMRERGKRRAGHEMRGYYKGNMFQDDDTGGNGGRVLNGEGVRQGCLLSPLLFNLLVADLEEEMRRGGLEEQYW</sequence>
<evidence type="ECO:0000313" key="2">
    <source>
        <dbReference type="EMBL" id="KMQ88405.1"/>
    </source>
</evidence>
<comment type="caution">
    <text evidence="2">The sequence shown here is derived from an EMBL/GenBank/DDBJ whole genome shotgun (WGS) entry which is preliminary data.</text>
</comment>
<proteinExistence type="predicted"/>
<dbReference type="EMBL" id="LBMM01009081">
    <property type="protein sequence ID" value="KMQ88405.1"/>
    <property type="molecule type" value="Genomic_DNA"/>
</dbReference>
<feature type="domain" description="Reverse transcriptase" evidence="1">
    <location>
        <begin position="1"/>
        <end position="95"/>
    </location>
</feature>
<protein>
    <submittedName>
        <fullName evidence="2">Endonuclease-reverse transcriptase</fullName>
    </submittedName>
</protein>
<organism evidence="2 3">
    <name type="scientific">Lasius niger</name>
    <name type="common">Black garden ant</name>
    <dbReference type="NCBI Taxonomy" id="67767"/>
    <lineage>
        <taxon>Eukaryota</taxon>
        <taxon>Metazoa</taxon>
        <taxon>Ecdysozoa</taxon>
        <taxon>Arthropoda</taxon>
        <taxon>Hexapoda</taxon>
        <taxon>Insecta</taxon>
        <taxon>Pterygota</taxon>
        <taxon>Neoptera</taxon>
        <taxon>Endopterygota</taxon>
        <taxon>Hymenoptera</taxon>
        <taxon>Apocrita</taxon>
        <taxon>Aculeata</taxon>
        <taxon>Formicoidea</taxon>
        <taxon>Formicidae</taxon>
        <taxon>Formicinae</taxon>
        <taxon>Lasius</taxon>
        <taxon>Lasius</taxon>
    </lineage>
</organism>
<keyword evidence="3" id="KW-1185">Reference proteome</keyword>
<reference evidence="2 3" key="1">
    <citation type="submission" date="2015-04" db="EMBL/GenBank/DDBJ databases">
        <title>Lasius niger genome sequencing.</title>
        <authorList>
            <person name="Konorov E.A."/>
            <person name="Nikitin M.A."/>
            <person name="Kirill M.V."/>
            <person name="Chang P."/>
        </authorList>
    </citation>
    <scope>NUCLEOTIDE SEQUENCE [LARGE SCALE GENOMIC DNA]</scope>
    <source>
        <tissue evidence="2">Whole</tissue>
    </source>
</reference>
<dbReference type="GO" id="GO:0003964">
    <property type="term" value="F:RNA-directed DNA polymerase activity"/>
    <property type="evidence" value="ECO:0007669"/>
    <property type="project" value="UniProtKB-KW"/>
</dbReference>
<keyword evidence="2" id="KW-0255">Endonuclease</keyword>
<dbReference type="Pfam" id="PF00078">
    <property type="entry name" value="RVT_1"/>
    <property type="match status" value="1"/>
</dbReference>
<dbReference type="PaxDb" id="67767-A0A0J7N6T9"/>
<dbReference type="Proteomes" id="UP000036403">
    <property type="component" value="Unassembled WGS sequence"/>
</dbReference>
<name>A0A0J7N6T9_LASNI</name>
<evidence type="ECO:0000259" key="1">
    <source>
        <dbReference type="PROSITE" id="PS50878"/>
    </source>
</evidence>
<dbReference type="GO" id="GO:0004519">
    <property type="term" value="F:endonuclease activity"/>
    <property type="evidence" value="ECO:0007669"/>
    <property type="project" value="UniProtKB-KW"/>
</dbReference>
<accession>A0A0J7N6T9</accession>
<dbReference type="PROSITE" id="PS50878">
    <property type="entry name" value="RT_POL"/>
    <property type="match status" value="1"/>
</dbReference>
<gene>
    <name evidence="2" type="ORF">RF55_12121</name>
</gene>